<gene>
    <name evidence="1" type="ORF">K2173_025487</name>
</gene>
<dbReference type="EMBL" id="JAIWQS010000012">
    <property type="protein sequence ID" value="KAJ8749443.1"/>
    <property type="molecule type" value="Genomic_DNA"/>
</dbReference>
<evidence type="ECO:0000313" key="2">
    <source>
        <dbReference type="Proteomes" id="UP001159364"/>
    </source>
</evidence>
<dbReference type="AlphaFoldDB" id="A0AAV8SB91"/>
<name>A0AAV8SB91_9ROSI</name>
<evidence type="ECO:0000313" key="1">
    <source>
        <dbReference type="EMBL" id="KAJ8749443.1"/>
    </source>
</evidence>
<accession>A0AAV8SB91</accession>
<comment type="caution">
    <text evidence="1">The sequence shown here is derived from an EMBL/GenBank/DDBJ whole genome shotgun (WGS) entry which is preliminary data.</text>
</comment>
<reference evidence="1 2" key="1">
    <citation type="submission" date="2021-09" db="EMBL/GenBank/DDBJ databases">
        <title>Genomic insights and catalytic innovation underlie evolution of tropane alkaloids biosynthesis.</title>
        <authorList>
            <person name="Wang Y.-J."/>
            <person name="Tian T."/>
            <person name="Huang J.-P."/>
            <person name="Huang S.-X."/>
        </authorList>
    </citation>
    <scope>NUCLEOTIDE SEQUENCE [LARGE SCALE GENOMIC DNA]</scope>
    <source>
        <strain evidence="1">KIB-2018</strain>
        <tissue evidence="1">Leaf</tissue>
    </source>
</reference>
<dbReference type="Gene3D" id="2.60.120.10">
    <property type="entry name" value="Jelly Rolls"/>
    <property type="match status" value="1"/>
</dbReference>
<dbReference type="InterPro" id="IPR014710">
    <property type="entry name" value="RmlC-like_jellyroll"/>
</dbReference>
<protein>
    <submittedName>
        <fullName evidence="1">Uncharacterized protein</fullName>
    </submittedName>
</protein>
<sequence>MRNFIKFLNQANIPPETETASHEDPESFYRAFSCKLLEASVKSDRGRLERILRQQQVVIIKVSKEQIAFWRWIKRCI</sequence>
<keyword evidence="2" id="KW-1185">Reference proteome</keyword>
<organism evidence="1 2">
    <name type="scientific">Erythroxylum novogranatense</name>
    <dbReference type="NCBI Taxonomy" id="1862640"/>
    <lineage>
        <taxon>Eukaryota</taxon>
        <taxon>Viridiplantae</taxon>
        <taxon>Streptophyta</taxon>
        <taxon>Embryophyta</taxon>
        <taxon>Tracheophyta</taxon>
        <taxon>Spermatophyta</taxon>
        <taxon>Magnoliopsida</taxon>
        <taxon>eudicotyledons</taxon>
        <taxon>Gunneridae</taxon>
        <taxon>Pentapetalae</taxon>
        <taxon>rosids</taxon>
        <taxon>fabids</taxon>
        <taxon>Malpighiales</taxon>
        <taxon>Erythroxylaceae</taxon>
        <taxon>Erythroxylum</taxon>
    </lineage>
</organism>
<proteinExistence type="predicted"/>
<dbReference type="Proteomes" id="UP001159364">
    <property type="component" value="Linkage Group LG12"/>
</dbReference>